<evidence type="ECO:0000256" key="14">
    <source>
        <dbReference type="ARBA" id="ARBA00023163"/>
    </source>
</evidence>
<evidence type="ECO:0000256" key="13">
    <source>
        <dbReference type="ARBA" id="ARBA00023125"/>
    </source>
</evidence>
<dbReference type="InterPro" id="IPR036318">
    <property type="entry name" value="FAD-bd_PCMH-like_sf"/>
</dbReference>
<keyword evidence="10" id="KW-0274">FAD</keyword>
<keyword evidence="12 18" id="KW-0805">Transcription regulation</keyword>
<evidence type="ECO:0000256" key="18">
    <source>
        <dbReference type="RuleBase" id="RU004561"/>
    </source>
</evidence>
<evidence type="ECO:0000256" key="7">
    <source>
        <dbReference type="ARBA" id="ARBA00022630"/>
    </source>
</evidence>
<evidence type="ECO:0000313" key="23">
    <source>
        <dbReference type="EMBL" id="KAH0924298.1"/>
    </source>
</evidence>
<evidence type="ECO:0000256" key="8">
    <source>
        <dbReference type="ARBA" id="ARBA00022729"/>
    </source>
</evidence>
<keyword evidence="9" id="KW-0547">Nucleotide-binding</keyword>
<evidence type="ECO:0000259" key="21">
    <source>
        <dbReference type="PROSITE" id="PS51387"/>
    </source>
</evidence>
<keyword evidence="7" id="KW-0285">Flavoprotein</keyword>
<dbReference type="InterPro" id="IPR003340">
    <property type="entry name" value="B3_DNA-bd"/>
</dbReference>
<evidence type="ECO:0000256" key="1">
    <source>
        <dbReference type="ARBA" id="ARBA00001974"/>
    </source>
</evidence>
<dbReference type="PROSITE" id="PS50863">
    <property type="entry name" value="B3"/>
    <property type="match status" value="1"/>
</dbReference>
<dbReference type="SMART" id="SM01019">
    <property type="entry name" value="B3"/>
    <property type="match status" value="1"/>
</dbReference>
<keyword evidence="6" id="KW-0964">Secreted</keyword>
<dbReference type="EMBL" id="JAGKQM010000006">
    <property type="protein sequence ID" value="KAH0924298.1"/>
    <property type="molecule type" value="Genomic_DNA"/>
</dbReference>
<keyword evidence="17 18" id="KW-0927">Auxin signaling pathway</keyword>
<comment type="subunit">
    <text evidence="18">Homodimers and heterodimers.</text>
</comment>
<feature type="chain" id="PRO_5046339992" description="Auxin response factor" evidence="19">
    <location>
        <begin position="28"/>
        <end position="1102"/>
    </location>
</feature>
<evidence type="ECO:0000259" key="22">
    <source>
        <dbReference type="PROSITE" id="PS51745"/>
    </source>
</evidence>
<dbReference type="PROSITE" id="PS51745">
    <property type="entry name" value="PB1"/>
    <property type="match status" value="1"/>
</dbReference>
<dbReference type="InterPro" id="IPR015300">
    <property type="entry name" value="DNA-bd_pseudobarrel_sf"/>
</dbReference>
<evidence type="ECO:0000256" key="19">
    <source>
        <dbReference type="SAM" id="SignalP"/>
    </source>
</evidence>
<dbReference type="InterPro" id="IPR010525">
    <property type="entry name" value="ARF_dom"/>
</dbReference>
<dbReference type="Pfam" id="PF06507">
    <property type="entry name" value="ARF_AD"/>
    <property type="match status" value="1"/>
</dbReference>
<evidence type="ECO:0000256" key="11">
    <source>
        <dbReference type="ARBA" id="ARBA00023002"/>
    </source>
</evidence>
<dbReference type="InterPro" id="IPR016167">
    <property type="entry name" value="FAD-bd_PCMH_sub1"/>
</dbReference>
<dbReference type="Gene3D" id="2.40.330.10">
    <property type="entry name" value="DNA-binding pseudobarrel domain"/>
    <property type="match status" value="1"/>
</dbReference>
<dbReference type="InterPro" id="IPR033389">
    <property type="entry name" value="AUX/IAA_dom"/>
</dbReference>
<keyword evidence="24" id="KW-1185">Reference proteome</keyword>
<comment type="similarity">
    <text evidence="4">Belongs to the oxygen-dependent FAD-linked oxidoreductase family.</text>
</comment>
<dbReference type="InterPro" id="IPR053793">
    <property type="entry name" value="PB1-like"/>
</dbReference>
<evidence type="ECO:0000256" key="10">
    <source>
        <dbReference type="ARBA" id="ARBA00022827"/>
    </source>
</evidence>
<dbReference type="CDD" id="cd10017">
    <property type="entry name" value="B3_DNA"/>
    <property type="match status" value="1"/>
</dbReference>
<keyword evidence="11" id="KW-0560">Oxidoreductase</keyword>
<dbReference type="Gene3D" id="2.30.30.1040">
    <property type="match status" value="1"/>
</dbReference>
<proteinExistence type="inferred from homology"/>
<dbReference type="Gene3D" id="3.10.20.90">
    <property type="entry name" value="Phosphatidylinositol 3-kinase Catalytic Subunit, Chain A, domain 1"/>
    <property type="match status" value="1"/>
</dbReference>
<dbReference type="InterPro" id="IPR016169">
    <property type="entry name" value="FAD-bd_PCMH_sub2"/>
</dbReference>
<feature type="signal peptide" evidence="19">
    <location>
        <begin position="1"/>
        <end position="27"/>
    </location>
</feature>
<dbReference type="PROSITE" id="PS51387">
    <property type="entry name" value="FAD_PCMH"/>
    <property type="match status" value="1"/>
</dbReference>
<evidence type="ECO:0000256" key="6">
    <source>
        <dbReference type="ARBA" id="ARBA00022512"/>
    </source>
</evidence>
<comment type="subcellular location">
    <subcellularLocation>
        <location evidence="2 18">Nucleus</location>
    </subcellularLocation>
    <subcellularLocation>
        <location evidence="3">Secreted</location>
        <location evidence="3">Cell wall</location>
    </subcellularLocation>
</comment>
<evidence type="ECO:0000256" key="9">
    <source>
        <dbReference type="ARBA" id="ARBA00022741"/>
    </source>
</evidence>
<organism evidence="23 24">
    <name type="scientific">Brassica napus</name>
    <name type="common">Rape</name>
    <dbReference type="NCBI Taxonomy" id="3708"/>
    <lineage>
        <taxon>Eukaryota</taxon>
        <taxon>Viridiplantae</taxon>
        <taxon>Streptophyta</taxon>
        <taxon>Embryophyta</taxon>
        <taxon>Tracheophyta</taxon>
        <taxon>Spermatophyta</taxon>
        <taxon>Magnoliopsida</taxon>
        <taxon>eudicotyledons</taxon>
        <taxon>Gunneridae</taxon>
        <taxon>Pentapetalae</taxon>
        <taxon>rosids</taxon>
        <taxon>malvids</taxon>
        <taxon>Brassicales</taxon>
        <taxon>Brassicaceae</taxon>
        <taxon>Brassiceae</taxon>
        <taxon>Brassica</taxon>
    </lineage>
</organism>
<dbReference type="SUPFAM" id="SSF54277">
    <property type="entry name" value="CAD &amp; PB1 domains"/>
    <property type="match status" value="1"/>
</dbReference>
<comment type="cofactor">
    <cofactor evidence="1">
        <name>FAD</name>
        <dbReference type="ChEBI" id="CHEBI:57692"/>
    </cofactor>
</comment>
<dbReference type="Proteomes" id="UP000824890">
    <property type="component" value="Unassembled WGS sequence"/>
</dbReference>
<keyword evidence="8 19" id="KW-0732">Signal</keyword>
<protein>
    <recommendedName>
        <fullName evidence="18">Auxin response factor</fullName>
    </recommendedName>
</protein>
<evidence type="ECO:0000256" key="3">
    <source>
        <dbReference type="ARBA" id="ARBA00004191"/>
    </source>
</evidence>
<feature type="domain" description="TF-B3" evidence="20">
    <location>
        <begin position="652"/>
        <end position="750"/>
    </location>
</feature>
<evidence type="ECO:0000259" key="20">
    <source>
        <dbReference type="PROSITE" id="PS50863"/>
    </source>
</evidence>
<keyword evidence="16 18" id="KW-0539">Nucleus</keyword>
<evidence type="ECO:0000256" key="17">
    <source>
        <dbReference type="ARBA" id="ARBA00023294"/>
    </source>
</evidence>
<evidence type="ECO:0000256" key="12">
    <source>
        <dbReference type="ARBA" id="ARBA00023015"/>
    </source>
</evidence>
<dbReference type="Pfam" id="PF01565">
    <property type="entry name" value="FAD_binding_4"/>
    <property type="match status" value="1"/>
</dbReference>
<reference evidence="23 24" key="1">
    <citation type="submission" date="2021-05" db="EMBL/GenBank/DDBJ databases">
        <title>Genome Assembly of Synthetic Allotetraploid Brassica napus Reveals Homoeologous Exchanges between Subgenomes.</title>
        <authorList>
            <person name="Davis J.T."/>
        </authorList>
    </citation>
    <scope>NUCLEOTIDE SEQUENCE [LARGE SCALE GENOMIC DNA]</scope>
    <source>
        <strain evidence="24">cv. Da-Ae</strain>
        <tissue evidence="23">Seedling</tissue>
    </source>
</reference>
<dbReference type="Gene3D" id="3.30.43.10">
    <property type="entry name" value="Uridine Diphospho-n-acetylenolpyruvylglucosamine Reductase, domain 2"/>
    <property type="match status" value="1"/>
</dbReference>
<dbReference type="PANTHER" id="PTHR32448">
    <property type="entry name" value="OS08G0158400 PROTEIN"/>
    <property type="match status" value="1"/>
</dbReference>
<dbReference type="Pfam" id="PF02309">
    <property type="entry name" value="AUX_IAA"/>
    <property type="match status" value="1"/>
</dbReference>
<accession>A0ABQ8D4L6</accession>
<evidence type="ECO:0000256" key="5">
    <source>
        <dbReference type="ARBA" id="ARBA00007853"/>
    </source>
</evidence>
<dbReference type="SUPFAM" id="SSF56176">
    <property type="entry name" value="FAD-binding/transporter-associated domain-like"/>
    <property type="match status" value="1"/>
</dbReference>
<keyword evidence="13 18" id="KW-0238">DNA-binding</keyword>
<evidence type="ECO:0000256" key="4">
    <source>
        <dbReference type="ARBA" id="ARBA00005466"/>
    </source>
</evidence>
<dbReference type="Pfam" id="PF08031">
    <property type="entry name" value="BBE"/>
    <property type="match status" value="1"/>
</dbReference>
<evidence type="ECO:0000256" key="16">
    <source>
        <dbReference type="ARBA" id="ARBA00023242"/>
    </source>
</evidence>
<feature type="domain" description="FAD-binding PCMH-type" evidence="21">
    <location>
        <begin position="79"/>
        <end position="255"/>
    </location>
</feature>
<dbReference type="InterPro" id="IPR016166">
    <property type="entry name" value="FAD-bd_PCMH"/>
</dbReference>
<evidence type="ECO:0000313" key="24">
    <source>
        <dbReference type="Proteomes" id="UP000824890"/>
    </source>
</evidence>
<dbReference type="Pfam" id="PF02362">
    <property type="entry name" value="B3"/>
    <property type="match status" value="1"/>
</dbReference>
<dbReference type="Gene3D" id="3.30.465.10">
    <property type="match status" value="2"/>
</dbReference>
<comment type="similarity">
    <text evidence="5 18">Belongs to the ARF family.</text>
</comment>
<keyword evidence="6" id="KW-0134">Cell wall</keyword>
<sequence>MGKSKALYTFSFLAVYFFFCTITPTSSTSLQDDFINCLHENTNVDFPLLETFFSPERNVSIYKEVLQSTAHNLRYVTESMPKPGFIFKPVHESHVQASVICSNQLGLHHRVRSGGHDYEGLSFVSLMETPFILIDLSKLRQINVDIEDNSAWVQSGATIGELYYRIAEKSKLHGFPAGLCSTVGIGGHITGGGDGTLLRKYGLAADNVLDAKIVNAAGKLLNRAAMGEDLFWAIRGGGGGSFGVILAWKVKLVPVPETLTMFTVTKTLEQDPETKILSKWQRIADKFVEDLFLRVMFRVAGDKTLTLEYKGQFLGEKGTLMEVMKKYFPELGLTQEDCIEVSWIESVLANAGFPIDSPLEVLLDPKLSPYDKLVEENTSSMFMFPYGGMMAKIPESETPFAHRNGTIYKIHYATISTSEDGISLNKRTKWIREMYSYMTPYVSSNPRLAYVNYRDLDLGTNTKDSKANFIKAQTWGAQYFKNNFYRLVKIKTKVDPENFFRHEQSIPSLPFSKRLRSCGVSMWPDGSNDVDCGSIGPLPIHLMATDQIMHVQPESLATDGTNNYLYDQLWKLCAGPLFHLPKLVTSMNDELCQLKPIFDIPSKICCNVFSIKLKVETTTDEIYAEISLLPDTSEVEIPTPRHENNIQNINYFTKVLSASDTNKKGSFVLNKRHAIECLPLLLTPSQEVIAKDIHGHEWNFKHTLRGTPQRHLFTSGWNEFSKGKDLVVGDCFVFLRGENGESRVGIRKSAHHQQHNIPSPLISKQSMYHGVVATALNAIKRKCMFVVFYKPRLSQFLVNFDKFIDGVNRKFSVGSRFLMKFEGRDFSEIRYYGTIVGVKDFSTHWKDSEWRSLEVISVQWDESATIPRPDKVSPWEIEPLTHSSNILKSVFLKNKRQSEIDDFGQEVGQTSIQSSMSYSFPSMSKPNYNEQMVQALKETSTTTEATSYRLFGVDLTVPAKTKDPVQPTHSYKKSKISKIFEEVKVDHIQTKTHTKVCMEGAVERTVDLTAFDGYNQLIHELERLFDIKDKLHMHNQWKIVFINADGDMMLLGDDPWPKFCNTAKEIFIYSESDAKIGNEDNKFAEGGPMLTTTILPPDVNNN</sequence>
<gene>
    <name evidence="23" type="ORF">HID58_024316</name>
</gene>
<dbReference type="SUPFAM" id="SSF101936">
    <property type="entry name" value="DNA-binding pseudobarrel domain"/>
    <property type="match status" value="1"/>
</dbReference>
<dbReference type="InterPro" id="IPR012951">
    <property type="entry name" value="BBE"/>
</dbReference>
<evidence type="ECO:0000256" key="2">
    <source>
        <dbReference type="ARBA" id="ARBA00004123"/>
    </source>
</evidence>
<dbReference type="Gene3D" id="3.40.462.20">
    <property type="match status" value="2"/>
</dbReference>
<keyword evidence="14 18" id="KW-0804">Transcription</keyword>
<comment type="caution">
    <text evidence="23">The sequence shown here is derived from an EMBL/GenBank/DDBJ whole genome shotgun (WGS) entry which is preliminary data.</text>
</comment>
<comment type="function">
    <text evidence="18">Auxin response factors (ARFs) are transcriptional factors that bind specifically to the DNA sequence 5'-TGTCTC-3' found in the auxin-responsive promoter elements (AuxREs).</text>
</comment>
<keyword evidence="15" id="KW-0325">Glycoprotein</keyword>
<evidence type="ECO:0000256" key="15">
    <source>
        <dbReference type="ARBA" id="ARBA00023180"/>
    </source>
</evidence>
<feature type="domain" description="PB1" evidence="22">
    <location>
        <begin position="991"/>
        <end position="1073"/>
    </location>
</feature>
<name>A0ABQ8D4L6_BRANA</name>
<dbReference type="InterPro" id="IPR006094">
    <property type="entry name" value="Oxid_FAD_bind_N"/>
</dbReference>